<dbReference type="EC" id="1.8.98.1" evidence="5"/>
<dbReference type="AlphaFoldDB" id="A0A0S3QVE3"/>
<reference evidence="6" key="1">
    <citation type="journal article" date="2018" name="Science">
        <title>A primordial and reversible TCA cycle in a facultatively chemolithoautotrophic thermophile.</title>
        <authorList>
            <person name="Nunoura T."/>
            <person name="Chikaraishi Y."/>
            <person name="Izaki R."/>
            <person name="Suwa T."/>
            <person name="Sato T."/>
            <person name="Harada T."/>
            <person name="Mori K."/>
            <person name="Kato Y."/>
            <person name="Miyazaki M."/>
            <person name="Shimamura S."/>
            <person name="Yanagawa K."/>
            <person name="Shuto A."/>
            <person name="Ohkouchi N."/>
            <person name="Fujita N."/>
            <person name="Takaki Y."/>
            <person name="Atomi H."/>
            <person name="Takai K."/>
        </authorList>
    </citation>
    <scope>NUCLEOTIDE SEQUENCE [LARGE SCALE GENOMIC DNA]</scope>
    <source>
        <strain evidence="6">DSM 17441 / JCM 13301 / NBRC 103674 / ABI70S6</strain>
    </source>
</reference>
<evidence type="ECO:0000256" key="2">
    <source>
        <dbReference type="ARBA" id="ARBA00023004"/>
    </source>
</evidence>
<keyword evidence="2" id="KW-0408">Iron</keyword>
<dbReference type="InterPro" id="IPR009051">
    <property type="entry name" value="Helical_ferredxn"/>
</dbReference>
<dbReference type="InterPro" id="IPR051460">
    <property type="entry name" value="HdrC_iron-sulfur_subunit"/>
</dbReference>
<keyword evidence="6" id="KW-1185">Reference proteome</keyword>
<dbReference type="PROSITE" id="PS51379">
    <property type="entry name" value="4FE4S_FER_2"/>
    <property type="match status" value="1"/>
</dbReference>
<dbReference type="PROSITE" id="PS00198">
    <property type="entry name" value="4FE4S_FER_1"/>
    <property type="match status" value="1"/>
</dbReference>
<sequence length="182" mass="20579">MKAKGLLRELLELPGGNQILKCIQCGTCTGSCPMSDVMDYGPRRLFAMVKGGSIKEALKSNTYWVCASCYFCTVRCPRGIKITDIMYALKELSIKQGFYPANEPTVKMYQSFKEVVEQYGRLSEAKMMQKFSMKAPSQILKKAGLGIKLLMKKRIETKVEPVQNLEAFRRVIQKAKELERAS</sequence>
<evidence type="ECO:0000256" key="3">
    <source>
        <dbReference type="ARBA" id="ARBA00023014"/>
    </source>
</evidence>
<dbReference type="PANTHER" id="PTHR43255:SF2">
    <property type="entry name" value="HETERODISULFIDE REDUCTASE RELATED PROTEIN"/>
    <property type="match status" value="1"/>
</dbReference>
<dbReference type="EMBL" id="AP013035">
    <property type="protein sequence ID" value="BAT72304.1"/>
    <property type="molecule type" value="Genomic_DNA"/>
</dbReference>
<dbReference type="InterPro" id="IPR017896">
    <property type="entry name" value="4Fe4S_Fe-S-bd"/>
</dbReference>
<dbReference type="InterPro" id="IPR017900">
    <property type="entry name" value="4Fe4S_Fe_S_CS"/>
</dbReference>
<feature type="domain" description="4Fe-4S ferredoxin-type" evidence="4">
    <location>
        <begin position="12"/>
        <end position="43"/>
    </location>
</feature>
<evidence type="ECO:0000256" key="1">
    <source>
        <dbReference type="ARBA" id="ARBA00022723"/>
    </source>
</evidence>
<proteinExistence type="predicted"/>
<dbReference type="GO" id="GO:0005886">
    <property type="term" value="C:plasma membrane"/>
    <property type="evidence" value="ECO:0007669"/>
    <property type="project" value="TreeGrafter"/>
</dbReference>
<dbReference type="STRING" id="1298851.TST_1518"/>
<keyword evidence="5" id="KW-0560">Oxidoreductase</keyword>
<dbReference type="GO" id="GO:0051536">
    <property type="term" value="F:iron-sulfur cluster binding"/>
    <property type="evidence" value="ECO:0007669"/>
    <property type="project" value="UniProtKB-KW"/>
</dbReference>
<keyword evidence="1" id="KW-0479">Metal-binding</keyword>
<dbReference type="Proteomes" id="UP000063234">
    <property type="component" value="Chromosome"/>
</dbReference>
<dbReference type="KEGG" id="ttk:TST_1518"/>
<dbReference type="SUPFAM" id="SSF46548">
    <property type="entry name" value="alpha-helical ferredoxin"/>
    <property type="match status" value="1"/>
</dbReference>
<evidence type="ECO:0000313" key="5">
    <source>
        <dbReference type="EMBL" id="BAT72304.1"/>
    </source>
</evidence>
<name>A0A0S3QVE3_THET7</name>
<gene>
    <name evidence="5" type="primary">hdrC</name>
    <name evidence="5" type="ORF">TST_1518</name>
</gene>
<protein>
    <submittedName>
        <fullName evidence="5">Heterodisulfide reductase subunit C</fullName>
        <ecNumber evidence="5">1.8.98.1</ecNumber>
    </submittedName>
</protein>
<dbReference type="GO" id="GO:0046872">
    <property type="term" value="F:metal ion binding"/>
    <property type="evidence" value="ECO:0007669"/>
    <property type="project" value="UniProtKB-KW"/>
</dbReference>
<accession>A0A0S3QVE3</accession>
<keyword evidence="3" id="KW-0411">Iron-sulfur</keyword>
<dbReference type="PANTHER" id="PTHR43255">
    <property type="entry name" value="IRON-SULFUR-BINDING OXIDOREDUCTASE FADF-RELATED-RELATED"/>
    <property type="match status" value="1"/>
</dbReference>
<evidence type="ECO:0000259" key="4">
    <source>
        <dbReference type="PROSITE" id="PS51379"/>
    </source>
</evidence>
<dbReference type="Gene3D" id="1.10.1060.10">
    <property type="entry name" value="Alpha-helical ferredoxin"/>
    <property type="match status" value="1"/>
</dbReference>
<evidence type="ECO:0000313" key="6">
    <source>
        <dbReference type="Proteomes" id="UP000063234"/>
    </source>
</evidence>
<organism evidence="5 6">
    <name type="scientific">Thermosulfidibacter takaii (strain DSM 17441 / JCM 13301 / NBRC 103674 / ABI70S6)</name>
    <dbReference type="NCBI Taxonomy" id="1298851"/>
    <lineage>
        <taxon>Bacteria</taxon>
        <taxon>Pseudomonadati</taxon>
        <taxon>Thermosulfidibacterota</taxon>
        <taxon>Thermosulfidibacteria</taxon>
        <taxon>Thermosulfidibacterales</taxon>
        <taxon>Thermosulfidibacteraceae</taxon>
    </lineage>
</organism>
<dbReference type="Pfam" id="PF13183">
    <property type="entry name" value="Fer4_8"/>
    <property type="match status" value="1"/>
</dbReference>
<dbReference type="PATRIC" id="fig|1298851.3.peg.1592"/>
<dbReference type="GO" id="GO:0051912">
    <property type="term" value="F:CoB--CoM heterodisulfide reductase activity"/>
    <property type="evidence" value="ECO:0007669"/>
    <property type="project" value="UniProtKB-EC"/>
</dbReference>